<reference evidence="23 24" key="1">
    <citation type="submission" date="2019-07" db="EMBL/GenBank/DDBJ databases">
        <title>Ln-dependent methylotrophs.</title>
        <authorList>
            <person name="Tani A."/>
        </authorList>
    </citation>
    <scope>NUCLEOTIDE SEQUENCE [LARGE SCALE GENOMIC DNA]</scope>
    <source>
        <strain evidence="23 24">SM89A</strain>
    </source>
</reference>
<dbReference type="InterPro" id="IPR001098">
    <property type="entry name" value="DNA-dir_DNA_pol_A_palm_dom"/>
</dbReference>
<dbReference type="SMART" id="SM00475">
    <property type="entry name" value="53EXOc"/>
    <property type="match status" value="1"/>
</dbReference>
<dbReference type="InterPro" id="IPR020046">
    <property type="entry name" value="5-3_exonucl_a-hlix_arch_N"/>
</dbReference>
<keyword evidence="8" id="KW-0540">Nuclease</keyword>
<keyword evidence="9 17" id="KW-0227">DNA damage</keyword>
<dbReference type="Gene3D" id="3.40.50.1010">
    <property type="entry name" value="5'-nuclease"/>
    <property type="match status" value="1"/>
</dbReference>
<evidence type="ECO:0000259" key="21">
    <source>
        <dbReference type="SMART" id="SM00479"/>
    </source>
</evidence>
<evidence type="ECO:0000259" key="20">
    <source>
        <dbReference type="SMART" id="SM00475"/>
    </source>
</evidence>
<dbReference type="InterPro" id="IPR012337">
    <property type="entry name" value="RNaseH-like_sf"/>
</dbReference>
<dbReference type="InterPro" id="IPR013520">
    <property type="entry name" value="Ribonucl_H"/>
</dbReference>
<dbReference type="FunFam" id="1.10.150.20:FF:000003">
    <property type="entry name" value="DNA polymerase I"/>
    <property type="match status" value="1"/>
</dbReference>
<comment type="subunit">
    <text evidence="2">Single-chain monomer with multiple functions.</text>
</comment>
<dbReference type="NCBIfam" id="TIGR00593">
    <property type="entry name" value="pola"/>
    <property type="match status" value="1"/>
</dbReference>
<dbReference type="Pfam" id="PF01367">
    <property type="entry name" value="5_3_exonuc"/>
    <property type="match status" value="1"/>
</dbReference>
<dbReference type="SMART" id="SM00482">
    <property type="entry name" value="POLAc"/>
    <property type="match status" value="1"/>
</dbReference>
<feature type="domain" description="3'-5' exonuclease" evidence="19">
    <location>
        <begin position="385"/>
        <end position="580"/>
    </location>
</feature>
<dbReference type="SUPFAM" id="SSF88723">
    <property type="entry name" value="PIN domain-like"/>
    <property type="match status" value="1"/>
</dbReference>
<evidence type="ECO:0000256" key="18">
    <source>
        <dbReference type="SAM" id="MobiDB-lite"/>
    </source>
</evidence>
<dbReference type="RefSeq" id="WP_142864279.1">
    <property type="nucleotide sequence ID" value="NZ_VJMF01000086.1"/>
</dbReference>
<accession>A0A549SEZ7</accession>
<evidence type="ECO:0000256" key="12">
    <source>
        <dbReference type="ARBA" id="ARBA00022932"/>
    </source>
</evidence>
<evidence type="ECO:0000256" key="11">
    <source>
        <dbReference type="ARBA" id="ARBA00022839"/>
    </source>
</evidence>
<dbReference type="InterPro" id="IPR036397">
    <property type="entry name" value="RNaseH_sf"/>
</dbReference>
<sequence length="995" mass="108591">MTLTHKPVGPDSRVFLVDGSSFVFRAYFQSIRQDAKYNYRTDRLPTGAVRLFCAKLFQFIREGAADLTPTHLAIIFDKSENSFRKEIYPDYKAHRQDPPDDLIPQFPLMRAAVRAFGLLPIEQDVYEADDLIATYAKEARARGADVLIVSADKDLMQLIDDKVSMYDPASGAREERRIGVAEVVDYFGVPPSKVVDVQALAGDSTDNVPGAKGIGVKTAAQLINEYGDLDTLLARAGEIKQPKRRETLTDPASVALIRTSERLVKLVDDAPLEIPLDDLGLHQPDGKTLVAFLQAMEFTQLTRRAAETYGVEANEIEPDPAFVGPAGWRARNGEVAEAPALPAPEAAAPGAPAAPTGEKGALSPAALAEARREQSVATKIDRSLYETVTTLERLDAWIAEAFAIGIVAMDTETTSLDPMSCDLVGVSLATAPGRACYIPLQHVAPTGADLLGGDPPPAQIPFAEALARLKPLLEARGVLKIAHNMKYDLLVLACCGIDVAPIEDTMLISYVLDAGRNNHGLDELSKKHLGHECIPFSAVAGSGRAFIGFARVPLDRATEYAAEDSDVALRLWRALRPRLAAEHMTSVYETLERPMVSVLAKMERRGIAIDRNILSRLSGEFAQDMARLEAEIHELAGESFNLGSPKQLGDILFGKMGLPGAKKTATGAWSTSASVLDELAESGNTFAARILDWRQLSKLKSTYTDALPTFVNKTTHRVHTSYALAATTTGRLSSSDPNLQNIPVRNEAGRKIRTAFVAEPGNVLISADYSQIELRLLAHIADIPQLRQAFADGIDIHAMTASEMFGVPVQGMPSEVRRRAKAINFGIIYGISAFGLANQLSIPREEAAAYIKRYFERFPGIRDYMDKTRKAVRENGLVTTIFGRKCHFPRIGSSNASERAFFERAAINAPIQGAAADIIRRAMARMDDALAHERLSARMLLQVHDELVFEAPKEEAEATIRIVKRVMEDAPHPAVALSVPLEVEARAAQNWDEAH</sequence>
<evidence type="ECO:0000256" key="17">
    <source>
        <dbReference type="RuleBase" id="RU004460"/>
    </source>
</evidence>
<feature type="compositionally biased region" description="Low complexity" evidence="18">
    <location>
        <begin position="344"/>
        <end position="361"/>
    </location>
</feature>
<evidence type="ECO:0000256" key="1">
    <source>
        <dbReference type="ARBA" id="ARBA00007705"/>
    </source>
</evidence>
<dbReference type="Gene3D" id="1.20.1060.10">
    <property type="entry name" value="Taq DNA Polymerase, Chain T, domain 4"/>
    <property type="match status" value="1"/>
</dbReference>
<feature type="domain" description="DNA-directed DNA polymerase family A palm" evidence="22">
    <location>
        <begin position="749"/>
        <end position="955"/>
    </location>
</feature>
<evidence type="ECO:0000256" key="7">
    <source>
        <dbReference type="ARBA" id="ARBA00022705"/>
    </source>
</evidence>
<evidence type="ECO:0000256" key="9">
    <source>
        <dbReference type="ARBA" id="ARBA00022763"/>
    </source>
</evidence>
<evidence type="ECO:0000256" key="8">
    <source>
        <dbReference type="ARBA" id="ARBA00022722"/>
    </source>
</evidence>
<dbReference type="CDD" id="cd09859">
    <property type="entry name" value="PIN_53EXO"/>
    <property type="match status" value="1"/>
</dbReference>
<evidence type="ECO:0000313" key="24">
    <source>
        <dbReference type="Proteomes" id="UP000316781"/>
    </source>
</evidence>
<dbReference type="InterPro" id="IPR029060">
    <property type="entry name" value="PIN-like_dom_sf"/>
</dbReference>
<dbReference type="SUPFAM" id="SSF47807">
    <property type="entry name" value="5' to 3' exonuclease, C-terminal subdomain"/>
    <property type="match status" value="1"/>
</dbReference>
<keyword evidence="11 17" id="KW-0269">Exonuclease</keyword>
<dbReference type="InterPro" id="IPR043502">
    <property type="entry name" value="DNA/RNA_pol_sf"/>
</dbReference>
<evidence type="ECO:0000256" key="14">
    <source>
        <dbReference type="ARBA" id="ARBA00023204"/>
    </source>
</evidence>
<dbReference type="CDD" id="cd08637">
    <property type="entry name" value="DNA_pol_A_pol_I_C"/>
    <property type="match status" value="1"/>
</dbReference>
<evidence type="ECO:0000256" key="15">
    <source>
        <dbReference type="ARBA" id="ARBA00049244"/>
    </source>
</evidence>
<evidence type="ECO:0000256" key="2">
    <source>
        <dbReference type="ARBA" id="ARBA00011541"/>
    </source>
</evidence>
<evidence type="ECO:0000313" key="23">
    <source>
        <dbReference type="EMBL" id="TRL27784.1"/>
    </source>
</evidence>
<dbReference type="CDD" id="cd06139">
    <property type="entry name" value="DNA_polA_I_Ecoli_like_exo"/>
    <property type="match status" value="1"/>
</dbReference>
<dbReference type="InterPro" id="IPR020045">
    <property type="entry name" value="DNA_polI_H3TH"/>
</dbReference>
<keyword evidence="10 17" id="KW-0378">Hydrolase</keyword>
<comment type="caution">
    <text evidence="23">The sequence shown here is derived from an EMBL/GenBank/DDBJ whole genome shotgun (WGS) entry which is preliminary data.</text>
</comment>
<dbReference type="InterPro" id="IPR002298">
    <property type="entry name" value="DNA_polymerase_A"/>
</dbReference>
<dbReference type="PRINTS" id="PR00868">
    <property type="entry name" value="DNAPOLI"/>
</dbReference>
<keyword evidence="13 17" id="KW-0238">DNA-binding</keyword>
<feature type="domain" description="Exonuclease" evidence="21">
    <location>
        <begin position="405"/>
        <end position="581"/>
    </location>
</feature>
<dbReference type="PANTHER" id="PTHR10133:SF27">
    <property type="entry name" value="DNA POLYMERASE NU"/>
    <property type="match status" value="1"/>
</dbReference>
<feature type="domain" description="5'-3' exonuclease" evidence="20">
    <location>
        <begin position="12"/>
        <end position="282"/>
    </location>
</feature>
<dbReference type="CDD" id="cd09898">
    <property type="entry name" value="H3TH_53EXO"/>
    <property type="match status" value="1"/>
</dbReference>
<dbReference type="GO" id="GO:0003677">
    <property type="term" value="F:DNA binding"/>
    <property type="evidence" value="ECO:0007669"/>
    <property type="project" value="UniProtKB-UniRule"/>
</dbReference>
<comment type="catalytic activity">
    <reaction evidence="15 17">
        <text>DNA(n) + a 2'-deoxyribonucleoside 5'-triphosphate = DNA(n+1) + diphosphate</text>
        <dbReference type="Rhea" id="RHEA:22508"/>
        <dbReference type="Rhea" id="RHEA-COMP:17339"/>
        <dbReference type="Rhea" id="RHEA-COMP:17340"/>
        <dbReference type="ChEBI" id="CHEBI:33019"/>
        <dbReference type="ChEBI" id="CHEBI:61560"/>
        <dbReference type="ChEBI" id="CHEBI:173112"/>
        <dbReference type="EC" id="2.7.7.7"/>
    </reaction>
</comment>
<proteinExistence type="inferred from homology"/>
<dbReference type="EC" id="2.7.7.7" evidence="3 16"/>
<dbReference type="InterPro" id="IPR036279">
    <property type="entry name" value="5-3_exonuclease_C_sf"/>
</dbReference>
<evidence type="ECO:0000256" key="13">
    <source>
        <dbReference type="ARBA" id="ARBA00023125"/>
    </source>
</evidence>
<keyword evidence="7 17" id="KW-0235">DNA replication</keyword>
<dbReference type="FunFam" id="1.10.150.20:FF:000002">
    <property type="entry name" value="DNA polymerase I"/>
    <property type="match status" value="1"/>
</dbReference>
<evidence type="ECO:0000259" key="19">
    <source>
        <dbReference type="SMART" id="SM00474"/>
    </source>
</evidence>
<evidence type="ECO:0000259" key="22">
    <source>
        <dbReference type="SMART" id="SM00482"/>
    </source>
</evidence>
<dbReference type="Gene3D" id="1.10.150.20">
    <property type="entry name" value="5' to 3' exonuclease, C-terminal subdomain"/>
    <property type="match status" value="2"/>
</dbReference>
<evidence type="ECO:0000256" key="3">
    <source>
        <dbReference type="ARBA" id="ARBA00012417"/>
    </source>
</evidence>
<keyword evidence="14 17" id="KW-0234">DNA repair</keyword>
<dbReference type="InterPro" id="IPR019760">
    <property type="entry name" value="DNA-dir_DNA_pol_A_CS"/>
</dbReference>
<comment type="function">
    <text evidence="17">In addition to polymerase activity, this DNA polymerase exhibits 3'-5' and 5'-3' exonuclease activity.</text>
</comment>
<dbReference type="Pfam" id="PF02739">
    <property type="entry name" value="5_3_exonuc_N"/>
    <property type="match status" value="1"/>
</dbReference>
<dbReference type="FunFam" id="1.20.1060.10:FF:000001">
    <property type="entry name" value="DNA polymerase I"/>
    <property type="match status" value="1"/>
</dbReference>
<keyword evidence="12 17" id="KW-0239">DNA-directed DNA polymerase</keyword>
<dbReference type="SUPFAM" id="SSF56672">
    <property type="entry name" value="DNA/RNA polymerases"/>
    <property type="match status" value="1"/>
</dbReference>
<evidence type="ECO:0000256" key="16">
    <source>
        <dbReference type="NCBIfam" id="TIGR00593"/>
    </source>
</evidence>
<comment type="similarity">
    <text evidence="1 17">Belongs to the DNA polymerase type-A family.</text>
</comment>
<protein>
    <recommendedName>
        <fullName evidence="4 16">DNA polymerase I</fullName>
        <ecNumber evidence="3 16">2.7.7.7</ecNumber>
    </recommendedName>
</protein>
<feature type="region of interest" description="Disordered" evidence="18">
    <location>
        <begin position="344"/>
        <end position="366"/>
    </location>
</feature>
<evidence type="ECO:0000256" key="10">
    <source>
        <dbReference type="ARBA" id="ARBA00022801"/>
    </source>
</evidence>
<gene>
    <name evidence="17 23" type="primary">polA</name>
    <name evidence="23" type="ORF">FM996_18710</name>
</gene>
<evidence type="ECO:0000256" key="6">
    <source>
        <dbReference type="ARBA" id="ARBA00022695"/>
    </source>
</evidence>
<dbReference type="InterPro" id="IPR002421">
    <property type="entry name" value="5-3_exonuclease"/>
</dbReference>
<dbReference type="PROSITE" id="PS00447">
    <property type="entry name" value="DNA_POLYMERASE_A"/>
    <property type="match status" value="1"/>
</dbReference>
<keyword evidence="6 17" id="KW-0548">Nucleotidyltransferase</keyword>
<organism evidence="23 24">
    <name type="scientific">Methylosinus sporium</name>
    <dbReference type="NCBI Taxonomy" id="428"/>
    <lineage>
        <taxon>Bacteria</taxon>
        <taxon>Pseudomonadati</taxon>
        <taxon>Pseudomonadota</taxon>
        <taxon>Alphaproteobacteria</taxon>
        <taxon>Hyphomicrobiales</taxon>
        <taxon>Methylocystaceae</taxon>
        <taxon>Methylosinus</taxon>
    </lineage>
</organism>
<evidence type="ECO:0000256" key="5">
    <source>
        <dbReference type="ARBA" id="ARBA00022679"/>
    </source>
</evidence>
<dbReference type="SMART" id="SM00279">
    <property type="entry name" value="HhH2"/>
    <property type="match status" value="1"/>
</dbReference>
<dbReference type="Pfam" id="PF00476">
    <property type="entry name" value="DNA_pol_A"/>
    <property type="match status" value="1"/>
</dbReference>
<dbReference type="InterPro" id="IPR002562">
    <property type="entry name" value="3'-5'_exonuclease_dom"/>
</dbReference>
<dbReference type="InterPro" id="IPR008918">
    <property type="entry name" value="HhH2"/>
</dbReference>
<dbReference type="SMART" id="SM00479">
    <property type="entry name" value="EXOIII"/>
    <property type="match status" value="1"/>
</dbReference>
<evidence type="ECO:0000256" key="4">
    <source>
        <dbReference type="ARBA" id="ARBA00020311"/>
    </source>
</evidence>
<dbReference type="AlphaFoldDB" id="A0A549SEZ7"/>
<dbReference type="GO" id="GO:0003887">
    <property type="term" value="F:DNA-directed DNA polymerase activity"/>
    <property type="evidence" value="ECO:0007669"/>
    <property type="project" value="UniProtKB-UniRule"/>
</dbReference>
<dbReference type="InterPro" id="IPR018320">
    <property type="entry name" value="DNA_polymerase_1"/>
</dbReference>
<dbReference type="SMART" id="SM00474">
    <property type="entry name" value="35EXOc"/>
    <property type="match status" value="1"/>
</dbReference>
<dbReference type="Pfam" id="PF01612">
    <property type="entry name" value="DNA_pol_A_exo1"/>
    <property type="match status" value="1"/>
</dbReference>
<dbReference type="Gene3D" id="3.30.420.10">
    <property type="entry name" value="Ribonuclease H-like superfamily/Ribonuclease H"/>
    <property type="match status" value="1"/>
</dbReference>
<dbReference type="GO" id="GO:0006261">
    <property type="term" value="P:DNA-templated DNA replication"/>
    <property type="evidence" value="ECO:0007669"/>
    <property type="project" value="UniProtKB-UniRule"/>
</dbReference>
<dbReference type="Gene3D" id="3.30.70.370">
    <property type="match status" value="1"/>
</dbReference>
<dbReference type="GO" id="GO:0006302">
    <property type="term" value="P:double-strand break repair"/>
    <property type="evidence" value="ECO:0007669"/>
    <property type="project" value="TreeGrafter"/>
</dbReference>
<name>A0A549SEZ7_METSR</name>
<dbReference type="Proteomes" id="UP000316781">
    <property type="component" value="Unassembled WGS sequence"/>
</dbReference>
<dbReference type="EMBL" id="VJMF01000086">
    <property type="protein sequence ID" value="TRL27784.1"/>
    <property type="molecule type" value="Genomic_DNA"/>
</dbReference>
<dbReference type="GO" id="GO:0008409">
    <property type="term" value="F:5'-3' exonuclease activity"/>
    <property type="evidence" value="ECO:0007669"/>
    <property type="project" value="UniProtKB-UniRule"/>
</dbReference>
<keyword evidence="5 17" id="KW-0808">Transferase</keyword>
<dbReference type="PANTHER" id="PTHR10133">
    <property type="entry name" value="DNA POLYMERASE I"/>
    <property type="match status" value="1"/>
</dbReference>
<dbReference type="GO" id="GO:0008408">
    <property type="term" value="F:3'-5' exonuclease activity"/>
    <property type="evidence" value="ECO:0007669"/>
    <property type="project" value="UniProtKB-UniRule"/>
</dbReference>
<dbReference type="NCBIfam" id="NF004397">
    <property type="entry name" value="PRK05755.1"/>
    <property type="match status" value="1"/>
</dbReference>
<dbReference type="SUPFAM" id="SSF53098">
    <property type="entry name" value="Ribonuclease H-like"/>
    <property type="match status" value="1"/>
</dbReference>